<keyword evidence="1" id="KW-1133">Transmembrane helix</keyword>
<evidence type="ECO:0000313" key="3">
    <source>
        <dbReference type="Proteomes" id="UP001212821"/>
    </source>
</evidence>
<organism evidence="2 3">
    <name type="scientific">Kitasatospora cathayae</name>
    <dbReference type="NCBI Taxonomy" id="3004092"/>
    <lineage>
        <taxon>Bacteria</taxon>
        <taxon>Bacillati</taxon>
        <taxon>Actinomycetota</taxon>
        <taxon>Actinomycetes</taxon>
        <taxon>Kitasatosporales</taxon>
        <taxon>Streptomycetaceae</taxon>
        <taxon>Kitasatospora</taxon>
    </lineage>
</organism>
<dbReference type="EMBL" id="CP115450">
    <property type="protein sequence ID" value="WBP91038.1"/>
    <property type="molecule type" value="Genomic_DNA"/>
</dbReference>
<dbReference type="RefSeq" id="WP_270150171.1">
    <property type="nucleotide sequence ID" value="NZ_CP115450.1"/>
</dbReference>
<name>A0ABY7QE43_9ACTN</name>
<protein>
    <submittedName>
        <fullName evidence="2">Uncharacterized protein</fullName>
    </submittedName>
</protein>
<keyword evidence="1" id="KW-0472">Membrane</keyword>
<feature type="transmembrane region" description="Helical" evidence="1">
    <location>
        <begin position="216"/>
        <end position="235"/>
    </location>
</feature>
<feature type="transmembrane region" description="Helical" evidence="1">
    <location>
        <begin position="183"/>
        <end position="204"/>
    </location>
</feature>
<keyword evidence="1" id="KW-0812">Transmembrane</keyword>
<keyword evidence="3" id="KW-1185">Reference proteome</keyword>
<accession>A0ABY7QE43</accession>
<feature type="transmembrane region" description="Helical" evidence="1">
    <location>
        <begin position="156"/>
        <end position="177"/>
    </location>
</feature>
<feature type="transmembrane region" description="Helical" evidence="1">
    <location>
        <begin position="128"/>
        <end position="149"/>
    </location>
</feature>
<dbReference type="Proteomes" id="UP001212821">
    <property type="component" value="Chromosome"/>
</dbReference>
<evidence type="ECO:0000313" key="2">
    <source>
        <dbReference type="EMBL" id="WBP91038.1"/>
    </source>
</evidence>
<feature type="transmembrane region" description="Helical" evidence="1">
    <location>
        <begin position="44"/>
        <end position="64"/>
    </location>
</feature>
<reference evidence="3" key="1">
    <citation type="submission" date="2022-12" db="EMBL/GenBank/DDBJ databases">
        <authorList>
            <person name="Mo P."/>
        </authorList>
    </citation>
    <scope>NUCLEOTIDE SEQUENCE [LARGE SCALE GENOMIC DNA]</scope>
    <source>
        <strain evidence="3">HUAS 3-15</strain>
    </source>
</reference>
<evidence type="ECO:0000256" key="1">
    <source>
        <dbReference type="SAM" id="Phobius"/>
    </source>
</evidence>
<proteinExistence type="predicted"/>
<feature type="transmembrane region" description="Helical" evidence="1">
    <location>
        <begin position="76"/>
        <end position="94"/>
    </location>
</feature>
<gene>
    <name evidence="2" type="ORF">O1G21_37675</name>
</gene>
<sequence>MGSPVVRAPAGPGGRGVAALCAILGLLPVTPVLAWAYALAPFALWFWCLTVPSLALLTALGAWSARRPHRLRLHRALVAGTVGGLIGTLGYDLVRVPFALVGLRLFAPIDTYGVLALGAASSSPRTGLLGWAFHFSNGIGFGISYAVIASGRRWQWALAWGLMIETLVVASPVAGVYALRGPALIAIAYAGHLAYGAPLGLLAADPARTARRLREIGPHPTACALLTVLLVLALWQRPFTTPAPVRAGERVAPGPSALVLDARFHPQYLRVPAHGCVSLHNGDTVPYTLPAAVASPRLEAGRTTTACFASAGNAVLRVRTSAQPYAGGFVIVDRTER</sequence>